<dbReference type="STRING" id="1280952.HJA_01400"/>
<dbReference type="Proteomes" id="UP000024816">
    <property type="component" value="Unassembled WGS sequence"/>
</dbReference>
<comment type="caution">
    <text evidence="3">The sequence shown here is derived from an EMBL/GenBank/DDBJ whole genome shotgun (WGS) entry which is preliminary data.</text>
</comment>
<keyword evidence="4" id="KW-1185">Reference proteome</keyword>
<reference evidence="3 4" key="1">
    <citation type="journal article" date="2014" name="Antonie Van Leeuwenhoek">
        <title>Hyphomonas beringensis sp. nov. and Hyphomonas chukchiensis sp. nov., isolated from surface seawater of the Bering Sea and Chukchi Sea.</title>
        <authorList>
            <person name="Li C."/>
            <person name="Lai Q."/>
            <person name="Li G."/>
            <person name="Dong C."/>
            <person name="Wang J."/>
            <person name="Liao Y."/>
            <person name="Shao Z."/>
        </authorList>
    </citation>
    <scope>NUCLEOTIDE SEQUENCE [LARGE SCALE GENOMIC DNA]</scope>
    <source>
        <strain evidence="3 4">VP2</strain>
    </source>
</reference>
<proteinExistence type="predicted"/>
<dbReference type="RefSeq" id="WP_241764270.1">
    <property type="nucleotide sequence ID" value="NZ_ARYJ01000001.1"/>
</dbReference>
<gene>
    <name evidence="3" type="ORF">HJA_01400</name>
</gene>
<dbReference type="EMBL" id="ARYJ01000001">
    <property type="protein sequence ID" value="KCZ91152.1"/>
    <property type="molecule type" value="Genomic_DNA"/>
</dbReference>
<organism evidence="3 4">
    <name type="scientific">Hyphomonas jannaschiana VP2</name>
    <dbReference type="NCBI Taxonomy" id="1280952"/>
    <lineage>
        <taxon>Bacteria</taxon>
        <taxon>Pseudomonadati</taxon>
        <taxon>Pseudomonadota</taxon>
        <taxon>Alphaproteobacteria</taxon>
        <taxon>Hyphomonadales</taxon>
        <taxon>Hyphomonadaceae</taxon>
        <taxon>Hyphomonas</taxon>
    </lineage>
</organism>
<dbReference type="InterPro" id="IPR036196">
    <property type="entry name" value="Ptyr_pPase_sf"/>
</dbReference>
<sequence length="178" mass="20670">MSHPANRAARRVAARNHNGDRKVEPTYRGFEQKSWKLIYRRANKLGRARQIGKIWPHREWEKLMADAEPVKVLFVCSHNKWRSPTGEAMFSRVAGVATRSAGTAHNARHKITLADIRWADMILVMEDKHAQRLRADFRQEVAYKPLHVLEIPDDYQFMEDELIGLLREKCEPLIFGTA</sequence>
<evidence type="ECO:0000313" key="3">
    <source>
        <dbReference type="EMBL" id="KCZ91152.1"/>
    </source>
</evidence>
<evidence type="ECO:0000313" key="4">
    <source>
        <dbReference type="Proteomes" id="UP000024816"/>
    </source>
</evidence>
<dbReference type="SMART" id="SM00226">
    <property type="entry name" value="LMWPc"/>
    <property type="match status" value="1"/>
</dbReference>
<name>A0A059FKL6_9PROT</name>
<dbReference type="AlphaFoldDB" id="A0A059FKL6"/>
<feature type="region of interest" description="Disordered" evidence="1">
    <location>
        <begin position="1"/>
        <end position="25"/>
    </location>
</feature>
<dbReference type="PATRIC" id="fig|1280952.3.peg.284"/>
<evidence type="ECO:0000259" key="2">
    <source>
        <dbReference type="SMART" id="SM00226"/>
    </source>
</evidence>
<feature type="domain" description="Phosphotyrosine protein phosphatase I" evidence="2">
    <location>
        <begin position="70"/>
        <end position="176"/>
    </location>
</feature>
<accession>A0A059FKL6</accession>
<dbReference type="eggNOG" id="COG4551">
    <property type="taxonomic scope" value="Bacteria"/>
</dbReference>
<dbReference type="InterPro" id="IPR023485">
    <property type="entry name" value="Ptyr_pPase"/>
</dbReference>
<protein>
    <submittedName>
        <fullName evidence="3">Low molecular weight phosphotyrosine protein phosphatase</fullName>
    </submittedName>
</protein>
<dbReference type="Gene3D" id="3.40.50.2300">
    <property type="match status" value="1"/>
</dbReference>
<evidence type="ECO:0000256" key="1">
    <source>
        <dbReference type="SAM" id="MobiDB-lite"/>
    </source>
</evidence>
<dbReference type="SUPFAM" id="SSF52788">
    <property type="entry name" value="Phosphotyrosine protein phosphatases I"/>
    <property type="match status" value="1"/>
</dbReference>